<keyword evidence="4" id="KW-1185">Reference proteome</keyword>
<evidence type="ECO:0000313" key="3">
    <source>
        <dbReference type="EMBL" id="KAF2271196.1"/>
    </source>
</evidence>
<sequence>MPPESRIPPLLQPYTRLPKHPSLFLLTGTLGATANWLIIRFLCDVLATKNGSRAAENDKAGDEVGEGGTAVVLVSWIREYEFWRNEARKGAGLDLQRLGNEKRVAFVDGLSRMYMPEVGKQSITQNTVLTTPQTQNMVTARTPARMTPWTPPAPLMSTSEAKSDNKGYFFLHTPDLKAFEETVMSATAYLESSSRPPKSILLILDAPDTLLATEPGITPSALASTILQLHAKMLHAIVHVSADDALLSLSMPPQPLEISGHNFLVGMAHGSKRVISCRVLDTGVAKDVSGVLRITGGAGGGFSELFGEDEERVEARELLYLVKGDGSVKVFERGAGEG</sequence>
<name>A0A9P4NDB9_9PLEO</name>
<dbReference type="GO" id="GO:0002098">
    <property type="term" value="P:tRNA wobble uridine modification"/>
    <property type="evidence" value="ECO:0007669"/>
    <property type="project" value="InterPro"/>
</dbReference>
<dbReference type="CDD" id="cd19495">
    <property type="entry name" value="Elp6"/>
    <property type="match status" value="1"/>
</dbReference>
<evidence type="ECO:0000313" key="4">
    <source>
        <dbReference type="Proteomes" id="UP000800093"/>
    </source>
</evidence>
<gene>
    <name evidence="3" type="ORF">CC78DRAFT_611205</name>
</gene>
<evidence type="ECO:0000256" key="1">
    <source>
        <dbReference type="ARBA" id="ARBA00005043"/>
    </source>
</evidence>
<dbReference type="InterPro" id="IPR018627">
    <property type="entry name" value="ELP6"/>
</dbReference>
<comment type="similarity">
    <text evidence="2">Belongs to the ELP6 family.</text>
</comment>
<dbReference type="EMBL" id="ML986578">
    <property type="protein sequence ID" value="KAF2271196.1"/>
    <property type="molecule type" value="Genomic_DNA"/>
</dbReference>
<dbReference type="Proteomes" id="UP000800093">
    <property type="component" value="Unassembled WGS sequence"/>
</dbReference>
<dbReference type="PANTHER" id="PTHR16184">
    <property type="entry name" value="ELONGATOR COMPLEX PROTEIN 6"/>
    <property type="match status" value="1"/>
</dbReference>
<organism evidence="3 4">
    <name type="scientific">Lojkania enalia</name>
    <dbReference type="NCBI Taxonomy" id="147567"/>
    <lineage>
        <taxon>Eukaryota</taxon>
        <taxon>Fungi</taxon>
        <taxon>Dikarya</taxon>
        <taxon>Ascomycota</taxon>
        <taxon>Pezizomycotina</taxon>
        <taxon>Dothideomycetes</taxon>
        <taxon>Pleosporomycetidae</taxon>
        <taxon>Pleosporales</taxon>
        <taxon>Pleosporales incertae sedis</taxon>
        <taxon>Lojkania</taxon>
    </lineage>
</organism>
<comment type="caution">
    <text evidence="3">The sequence shown here is derived from an EMBL/GenBank/DDBJ whole genome shotgun (WGS) entry which is preliminary data.</text>
</comment>
<evidence type="ECO:0008006" key="5">
    <source>
        <dbReference type="Google" id="ProtNLM"/>
    </source>
</evidence>
<protein>
    <recommendedName>
        <fullName evidence="5">Elongator complex protein 6</fullName>
    </recommendedName>
</protein>
<evidence type="ECO:0000256" key="2">
    <source>
        <dbReference type="ARBA" id="ARBA00008837"/>
    </source>
</evidence>
<dbReference type="GO" id="GO:0033588">
    <property type="term" value="C:elongator holoenzyme complex"/>
    <property type="evidence" value="ECO:0007669"/>
    <property type="project" value="InterPro"/>
</dbReference>
<reference evidence="4" key="1">
    <citation type="journal article" date="2020" name="Stud. Mycol.">
        <title>101 Dothideomycetes genomes: A test case for predicting lifestyles and emergence of pathogens.</title>
        <authorList>
            <person name="Haridas S."/>
            <person name="Albert R."/>
            <person name="Binder M."/>
            <person name="Bloem J."/>
            <person name="LaButti K."/>
            <person name="Salamov A."/>
            <person name="Andreopoulos B."/>
            <person name="Baker S."/>
            <person name="Barry K."/>
            <person name="Bills G."/>
            <person name="Bluhm B."/>
            <person name="Cannon C."/>
            <person name="Castanera R."/>
            <person name="Culley D."/>
            <person name="Daum C."/>
            <person name="Ezra D."/>
            <person name="Gonzalez J."/>
            <person name="Henrissat B."/>
            <person name="Kuo A."/>
            <person name="Liang C."/>
            <person name="Lipzen A."/>
            <person name="Lutzoni F."/>
            <person name="Magnuson J."/>
            <person name="Mondo S."/>
            <person name="Nolan M."/>
            <person name="Ohm R."/>
            <person name="Pangilinan J."/>
            <person name="Park H.-J."/>
            <person name="Ramirez L."/>
            <person name="Alfaro M."/>
            <person name="Sun H."/>
            <person name="Tritt A."/>
            <person name="Yoshinaga Y."/>
            <person name="Zwiers L.-H."/>
            <person name="Turgeon B."/>
            <person name="Goodwin S."/>
            <person name="Spatafora J."/>
            <person name="Crous P."/>
            <person name="Grigoriev I."/>
        </authorList>
    </citation>
    <scope>NUCLEOTIDE SEQUENCE [LARGE SCALE GENOMIC DNA]</scope>
    <source>
        <strain evidence="4">CBS 304.66</strain>
    </source>
</reference>
<proteinExistence type="inferred from homology"/>
<accession>A0A9P4NDB9</accession>
<dbReference type="PANTHER" id="PTHR16184:SF6">
    <property type="entry name" value="ELONGATOR COMPLEX PROTEIN 6"/>
    <property type="match status" value="1"/>
</dbReference>
<dbReference type="OrthoDB" id="9995306at2759"/>
<dbReference type="Gene3D" id="3.40.50.300">
    <property type="entry name" value="P-loop containing nucleotide triphosphate hydrolases"/>
    <property type="match status" value="1"/>
</dbReference>
<dbReference type="InterPro" id="IPR027417">
    <property type="entry name" value="P-loop_NTPase"/>
</dbReference>
<dbReference type="AlphaFoldDB" id="A0A9P4NDB9"/>
<comment type="pathway">
    <text evidence="1">tRNA modification; 5-methoxycarbonylmethyl-2-thiouridine-tRNA biosynthesis.</text>
</comment>